<dbReference type="EMBL" id="JBHMAG010000004">
    <property type="protein sequence ID" value="MFB9750684.1"/>
    <property type="molecule type" value="Genomic_DNA"/>
</dbReference>
<keyword evidence="2" id="KW-1185">Reference proteome</keyword>
<dbReference type="Proteomes" id="UP001589619">
    <property type="component" value="Unassembled WGS sequence"/>
</dbReference>
<accession>A0ABV5VQZ6</accession>
<proteinExistence type="predicted"/>
<evidence type="ECO:0000313" key="2">
    <source>
        <dbReference type="Proteomes" id="UP001589619"/>
    </source>
</evidence>
<protein>
    <submittedName>
        <fullName evidence="1">Transcription initiation factor TFIID</fullName>
    </submittedName>
</protein>
<dbReference type="RefSeq" id="WP_344904727.1">
    <property type="nucleotide sequence ID" value="NZ_BAAAYO010000002.1"/>
</dbReference>
<gene>
    <name evidence="1" type="ORF">ACFFNY_03780</name>
</gene>
<reference evidence="1 2" key="1">
    <citation type="submission" date="2024-09" db="EMBL/GenBank/DDBJ databases">
        <authorList>
            <person name="Sun Q."/>
            <person name="Mori K."/>
        </authorList>
    </citation>
    <scope>NUCLEOTIDE SEQUENCE [LARGE SCALE GENOMIC DNA]</scope>
    <source>
        <strain evidence="1 2">JCM 12520</strain>
    </source>
</reference>
<comment type="caution">
    <text evidence="1">The sequence shown here is derived from an EMBL/GenBank/DDBJ whole genome shotgun (WGS) entry which is preliminary data.</text>
</comment>
<organism evidence="1 2">
    <name type="scientific">Paenibacillus hodogayensis</name>
    <dbReference type="NCBI Taxonomy" id="279208"/>
    <lineage>
        <taxon>Bacteria</taxon>
        <taxon>Bacillati</taxon>
        <taxon>Bacillota</taxon>
        <taxon>Bacilli</taxon>
        <taxon>Bacillales</taxon>
        <taxon>Paenibacillaceae</taxon>
        <taxon>Paenibacillus</taxon>
    </lineage>
</organism>
<evidence type="ECO:0000313" key="1">
    <source>
        <dbReference type="EMBL" id="MFB9750684.1"/>
    </source>
</evidence>
<sequence>MHDRLQAFARDYDAEADRLALRYDGQSSIRHPLVFLFIGDDCVEALNAIVGKNEEAWHNGKGVVYVHAYTERTVEENSDTGRVLGIRLPMIEGERQTMRPRLHRQFYENTPGLAEASRVARQVGERIAGYGHAYSSFQQLHIAVVAAAHDRCSVLLPEIALLLKTSLADSFKQIQMDLYALMREKREDGDYGFASASAAAFLRELDGYQSRDYRFSAPLHVTGDHIRLPVEHEGRPLFDLVYLLGDKNEQGMLVDGSMDANYAIISRLCLLKNRKQPGRDEAEETYNNQRFKQHIEAGRGQEPVYATAGFSRVKRPNAAVALSALHQTMRQIVSRLKEQSAVDRRTMLELWGLDAAALARRADALVPEADKLEEMNALLFADVSLDELKRTSLAEAEQWLYARHAGEFFREHFAVPAGAALEKLDTEREVRATAERTMMHHPDYGLYGVYAWTSTQEDGPLYQELRAWRKDVTRQLEQGRLELDRLLQETVDMQPFRRVPLMKRSTLKHFARYLFESVYGRRLELLRLETRLALIARYEEAFARLHARLSPLMERLSELDKQIAEASRRSVSEADDYLGRNIAEYYAVVVDGLFKELQARRGDDFPFGERGIGSVAELLENGAEPLLERLIAICRNDLFPSAPFLQSFEDELIHRANVTVRFEDRDRILSKEQLYRELYGTLKEQAAVHIEVYNYTFRNRYEEHYFFGDGGSDFIRYALAAELESRGGKPGCVHEPGKSGVEKLTLMGGFRIEDVLAYRNGQKYYDSYRANGFEFHAAEPGGRDAARDAT</sequence>
<name>A0ABV5VQZ6_9BACL</name>